<dbReference type="EMBL" id="CAXIPU020000952">
    <property type="protein sequence ID" value="CAL1672795.1"/>
    <property type="molecule type" value="Genomic_DNA"/>
</dbReference>
<gene>
    <name evidence="1" type="ORF">LPLAT_LOCUS11757</name>
</gene>
<sequence length="108" mass="12357">MEGERESSALVIECVKMVVIERKRSESVSSVMSDGSASVKRKRMGVNESVDASELVCMRKIGVRLRKFLFVETNRVSKIASEFILNCVDEYEEQMMRMICKNERLQGD</sequence>
<organism evidence="1 2">
    <name type="scientific">Lasius platythorax</name>
    <dbReference type="NCBI Taxonomy" id="488582"/>
    <lineage>
        <taxon>Eukaryota</taxon>
        <taxon>Metazoa</taxon>
        <taxon>Ecdysozoa</taxon>
        <taxon>Arthropoda</taxon>
        <taxon>Hexapoda</taxon>
        <taxon>Insecta</taxon>
        <taxon>Pterygota</taxon>
        <taxon>Neoptera</taxon>
        <taxon>Endopterygota</taxon>
        <taxon>Hymenoptera</taxon>
        <taxon>Apocrita</taxon>
        <taxon>Aculeata</taxon>
        <taxon>Formicoidea</taxon>
        <taxon>Formicidae</taxon>
        <taxon>Formicinae</taxon>
        <taxon>Lasius</taxon>
        <taxon>Lasius</taxon>
    </lineage>
</organism>
<name>A0AAV2MZN7_9HYME</name>
<comment type="caution">
    <text evidence="1">The sequence shown here is derived from an EMBL/GenBank/DDBJ whole genome shotgun (WGS) entry which is preliminary data.</text>
</comment>
<dbReference type="Proteomes" id="UP001497644">
    <property type="component" value="Unassembled WGS sequence"/>
</dbReference>
<dbReference type="AlphaFoldDB" id="A0AAV2MZN7"/>
<keyword evidence="2" id="KW-1185">Reference proteome</keyword>
<reference evidence="1" key="1">
    <citation type="submission" date="2024-04" db="EMBL/GenBank/DDBJ databases">
        <authorList>
            <consortium name="Molecular Ecology Group"/>
        </authorList>
    </citation>
    <scope>NUCLEOTIDE SEQUENCE</scope>
</reference>
<protein>
    <submittedName>
        <fullName evidence="1">Uncharacterized protein</fullName>
    </submittedName>
</protein>
<evidence type="ECO:0000313" key="1">
    <source>
        <dbReference type="EMBL" id="CAL1672795.1"/>
    </source>
</evidence>
<accession>A0AAV2MZN7</accession>
<evidence type="ECO:0000313" key="2">
    <source>
        <dbReference type="Proteomes" id="UP001497644"/>
    </source>
</evidence>
<proteinExistence type="predicted"/>